<dbReference type="AlphaFoldDB" id="A0A1H1V6A2"/>
<dbReference type="GO" id="GO:0004175">
    <property type="term" value="F:endopeptidase activity"/>
    <property type="evidence" value="ECO:0007669"/>
    <property type="project" value="UniProtKB-ARBA"/>
</dbReference>
<dbReference type="PANTHER" id="PTHR35797:SF1">
    <property type="entry name" value="PROTEASE"/>
    <property type="match status" value="1"/>
</dbReference>
<keyword evidence="3" id="KW-0645">Protease</keyword>
<keyword evidence="1" id="KW-0812">Transmembrane</keyword>
<evidence type="ECO:0000259" key="2">
    <source>
        <dbReference type="Pfam" id="PF02517"/>
    </source>
</evidence>
<keyword evidence="4" id="KW-1185">Reference proteome</keyword>
<feature type="transmembrane region" description="Helical" evidence="1">
    <location>
        <begin position="244"/>
        <end position="264"/>
    </location>
</feature>
<evidence type="ECO:0000313" key="3">
    <source>
        <dbReference type="EMBL" id="SDS80150.1"/>
    </source>
</evidence>
<dbReference type="InterPro" id="IPR003675">
    <property type="entry name" value="Rce1/LyrA-like_dom"/>
</dbReference>
<feature type="transmembrane region" description="Helical" evidence="1">
    <location>
        <begin position="22"/>
        <end position="45"/>
    </location>
</feature>
<dbReference type="EMBL" id="LT629772">
    <property type="protein sequence ID" value="SDS80150.1"/>
    <property type="molecule type" value="Genomic_DNA"/>
</dbReference>
<dbReference type="STRING" id="630515.SAMN04489812_3080"/>
<dbReference type="GO" id="GO:0006508">
    <property type="term" value="P:proteolysis"/>
    <property type="evidence" value="ECO:0007669"/>
    <property type="project" value="UniProtKB-KW"/>
</dbReference>
<feature type="domain" description="CAAX prenyl protease 2/Lysostaphin resistance protein A-like" evidence="2">
    <location>
        <begin position="128"/>
        <end position="233"/>
    </location>
</feature>
<accession>A0A1H1V6A2</accession>
<dbReference type="PANTHER" id="PTHR35797">
    <property type="entry name" value="PROTEASE-RELATED"/>
    <property type="match status" value="1"/>
</dbReference>
<keyword evidence="1" id="KW-0472">Membrane</keyword>
<dbReference type="RefSeq" id="WP_157683486.1">
    <property type="nucleotide sequence ID" value="NZ_LT629772.1"/>
</dbReference>
<dbReference type="Pfam" id="PF02517">
    <property type="entry name" value="Rce1-like"/>
    <property type="match status" value="1"/>
</dbReference>
<dbReference type="GO" id="GO:0080120">
    <property type="term" value="P:CAAX-box protein maturation"/>
    <property type="evidence" value="ECO:0007669"/>
    <property type="project" value="UniProtKB-ARBA"/>
</dbReference>
<keyword evidence="3" id="KW-0378">Hydrolase</keyword>
<dbReference type="InterPro" id="IPR042150">
    <property type="entry name" value="MmRce1-like"/>
</dbReference>
<feature type="transmembrane region" description="Helical" evidence="1">
    <location>
        <begin position="158"/>
        <end position="177"/>
    </location>
</feature>
<feature type="transmembrane region" description="Helical" evidence="1">
    <location>
        <begin position="189"/>
        <end position="212"/>
    </location>
</feature>
<feature type="transmembrane region" description="Helical" evidence="1">
    <location>
        <begin position="219"/>
        <end position="238"/>
    </location>
</feature>
<feature type="transmembrane region" description="Helical" evidence="1">
    <location>
        <begin position="51"/>
        <end position="71"/>
    </location>
</feature>
<dbReference type="OrthoDB" id="3693644at2"/>
<gene>
    <name evidence="3" type="ORF">SAMN04489812_3080</name>
</gene>
<reference evidence="3 4" key="1">
    <citation type="submission" date="2016-10" db="EMBL/GenBank/DDBJ databases">
        <authorList>
            <person name="de Groot N.N."/>
        </authorList>
    </citation>
    <scope>NUCLEOTIDE SEQUENCE [LARGE SCALE GENOMIC DNA]</scope>
    <source>
        <strain evidence="3 4">DSM 21800</strain>
    </source>
</reference>
<sequence>MTTCTSTAPLTTRAPVRRFGQFGALTLALSWLPWIVLGVAGIDIGSGPGQIVFAIAAAGPSLAAGLLWLGLPAERIRGSGRPTWYGVLGGLLLGLAAPVLTALILNAGHPAAIPANAAAVTAGVGGPLGVIGYTLIAGPLAEEFGWRGYVQPRLRQRFGTITTTLVLGFGWACWHIPLFFLPGTGQHEIGLFTVGGLAFFITVIALSYLILLATERLRGGVWAAVAAHATFNAADALLPPHGTTGALLEMLIMVTLAVLAALFWRSAVDSG</sequence>
<proteinExistence type="predicted"/>
<dbReference type="Proteomes" id="UP000199103">
    <property type="component" value="Chromosome I"/>
</dbReference>
<evidence type="ECO:0000313" key="4">
    <source>
        <dbReference type="Proteomes" id="UP000199103"/>
    </source>
</evidence>
<protein>
    <submittedName>
        <fullName evidence="3">CAAX protease self-immunity</fullName>
    </submittedName>
</protein>
<organism evidence="3 4">
    <name type="scientific">Microlunatus soli</name>
    <dbReference type="NCBI Taxonomy" id="630515"/>
    <lineage>
        <taxon>Bacteria</taxon>
        <taxon>Bacillati</taxon>
        <taxon>Actinomycetota</taxon>
        <taxon>Actinomycetes</taxon>
        <taxon>Propionibacteriales</taxon>
        <taxon>Propionibacteriaceae</taxon>
        <taxon>Microlunatus</taxon>
    </lineage>
</organism>
<evidence type="ECO:0000256" key="1">
    <source>
        <dbReference type="SAM" id="Phobius"/>
    </source>
</evidence>
<keyword evidence="1" id="KW-1133">Transmembrane helix</keyword>
<name>A0A1H1V6A2_9ACTN</name>
<feature type="transmembrane region" description="Helical" evidence="1">
    <location>
        <begin position="83"/>
        <end position="105"/>
    </location>
</feature>
<feature type="transmembrane region" description="Helical" evidence="1">
    <location>
        <begin position="117"/>
        <end position="137"/>
    </location>
</feature>